<dbReference type="KEGG" id="bgok:Pr1d_14890"/>
<dbReference type="RefSeq" id="WP_148072897.1">
    <property type="nucleotide sequence ID" value="NZ_CP042913.1"/>
</dbReference>
<evidence type="ECO:0000256" key="2">
    <source>
        <dbReference type="ARBA" id="ARBA00022741"/>
    </source>
</evidence>
<evidence type="ECO:0000256" key="4">
    <source>
        <dbReference type="SAM" id="MobiDB-lite"/>
    </source>
</evidence>
<dbReference type="OrthoDB" id="5558547at2"/>
<comment type="similarity">
    <text evidence="1">Belongs to the GSP E family.</text>
</comment>
<accession>A0A5B9QBC3</accession>
<name>A0A5B9QBC3_9BACT</name>
<feature type="domain" description="Bacterial type II secretion system protein E" evidence="5">
    <location>
        <begin position="313"/>
        <end position="327"/>
    </location>
</feature>
<dbReference type="Gene3D" id="3.40.50.300">
    <property type="entry name" value="P-loop containing nucleotide triphosphate hydrolases"/>
    <property type="match status" value="1"/>
</dbReference>
<dbReference type="PANTHER" id="PTHR30258">
    <property type="entry name" value="TYPE II SECRETION SYSTEM PROTEIN GSPE-RELATED"/>
    <property type="match status" value="1"/>
</dbReference>
<dbReference type="InterPro" id="IPR027417">
    <property type="entry name" value="P-loop_NTPase"/>
</dbReference>
<evidence type="ECO:0000256" key="1">
    <source>
        <dbReference type="ARBA" id="ARBA00006611"/>
    </source>
</evidence>
<gene>
    <name evidence="6" type="primary">epsE_2</name>
    <name evidence="6" type="ORF">Pr1d_14890</name>
</gene>
<dbReference type="AlphaFoldDB" id="A0A5B9QBC3"/>
<dbReference type="Pfam" id="PF00437">
    <property type="entry name" value="T2SSE"/>
    <property type="match status" value="1"/>
</dbReference>
<organism evidence="6 7">
    <name type="scientific">Bythopirellula goksoeyrii</name>
    <dbReference type="NCBI Taxonomy" id="1400387"/>
    <lineage>
        <taxon>Bacteria</taxon>
        <taxon>Pseudomonadati</taxon>
        <taxon>Planctomycetota</taxon>
        <taxon>Planctomycetia</taxon>
        <taxon>Pirellulales</taxon>
        <taxon>Lacipirellulaceae</taxon>
        <taxon>Bythopirellula</taxon>
    </lineage>
</organism>
<evidence type="ECO:0000256" key="3">
    <source>
        <dbReference type="ARBA" id="ARBA00022840"/>
    </source>
</evidence>
<dbReference type="GO" id="GO:0005524">
    <property type="term" value="F:ATP binding"/>
    <property type="evidence" value="ECO:0007669"/>
    <property type="project" value="UniProtKB-KW"/>
</dbReference>
<dbReference type="SUPFAM" id="SSF55277">
    <property type="entry name" value="GYF domain"/>
    <property type="match status" value="1"/>
</dbReference>
<dbReference type="InterPro" id="IPR003593">
    <property type="entry name" value="AAA+_ATPase"/>
</dbReference>
<evidence type="ECO:0000313" key="7">
    <source>
        <dbReference type="Proteomes" id="UP000323917"/>
    </source>
</evidence>
<dbReference type="PANTHER" id="PTHR30258:SF2">
    <property type="entry name" value="COMG OPERON PROTEIN 1"/>
    <property type="match status" value="1"/>
</dbReference>
<evidence type="ECO:0000313" key="6">
    <source>
        <dbReference type="EMBL" id="QEG34216.1"/>
    </source>
</evidence>
<protein>
    <submittedName>
        <fullName evidence="6">Type II secretion system protein E</fullName>
    </submittedName>
</protein>
<sequence>MNDQWFFEIGDGNTYGPYPLEKLQKWAVAGNLMPTHRVRNIDSNEWVIAAYVPGLELTTVIPGSDGQDEKDDRSSVTAFGSLVRGMGRKGKDGSGKKASSKKPPAEPPDIVKMCDDMLKIAFLRGASDLHVDPEQNITLVQIRVDGELETIRKLPKNLHNPVVSRYKVLSNMDIAERRLPQDGRFVHSFDEEKRKVSIRAACLPTTHGERMTLRLLALETEELTLNRLGMSRRTYDTFVKYACQQQGMILMTGPTGSGKSTTLYAALRHRLANYPGRIITVEDPVEFDIVGVAQAEVDTADKVQFTTVLRNILRSDPDVIMIGEIRDFESVDIAIKAALTGHLVFSSLHTNSAAGVITRLIDMGVKSYQVAATLRLCVAQRLVKRLCSQCRKPRNLTAVEAANLGKPSLEGSIIYEPGRCERCNERGYHGRVGIFEMLPIDEELTRRIVANCDENQVADYMREKEMPRLHDDAIDKLLAGATSLDEILGVLIWQ</sequence>
<evidence type="ECO:0000259" key="5">
    <source>
        <dbReference type="PROSITE" id="PS00662"/>
    </source>
</evidence>
<keyword evidence="7" id="KW-1185">Reference proteome</keyword>
<dbReference type="GO" id="GO:0005886">
    <property type="term" value="C:plasma membrane"/>
    <property type="evidence" value="ECO:0007669"/>
    <property type="project" value="TreeGrafter"/>
</dbReference>
<dbReference type="PROSITE" id="PS00662">
    <property type="entry name" value="T2SP_E"/>
    <property type="match status" value="1"/>
</dbReference>
<dbReference type="CDD" id="cd01129">
    <property type="entry name" value="PulE-GspE-like"/>
    <property type="match status" value="1"/>
</dbReference>
<dbReference type="SMART" id="SM00382">
    <property type="entry name" value="AAA"/>
    <property type="match status" value="1"/>
</dbReference>
<feature type="region of interest" description="Disordered" evidence="4">
    <location>
        <begin position="84"/>
        <end position="108"/>
    </location>
</feature>
<reference evidence="6 7" key="1">
    <citation type="submission" date="2019-08" db="EMBL/GenBank/DDBJ databases">
        <title>Deep-cultivation of Planctomycetes and their phenomic and genomic characterization uncovers novel biology.</title>
        <authorList>
            <person name="Wiegand S."/>
            <person name="Jogler M."/>
            <person name="Boedeker C."/>
            <person name="Pinto D."/>
            <person name="Vollmers J."/>
            <person name="Rivas-Marin E."/>
            <person name="Kohn T."/>
            <person name="Peeters S.H."/>
            <person name="Heuer A."/>
            <person name="Rast P."/>
            <person name="Oberbeckmann S."/>
            <person name="Bunk B."/>
            <person name="Jeske O."/>
            <person name="Meyerdierks A."/>
            <person name="Storesund J.E."/>
            <person name="Kallscheuer N."/>
            <person name="Luecker S."/>
            <person name="Lage O.M."/>
            <person name="Pohl T."/>
            <person name="Merkel B.J."/>
            <person name="Hornburger P."/>
            <person name="Mueller R.-W."/>
            <person name="Bruemmer F."/>
            <person name="Labrenz M."/>
            <person name="Spormann A.M."/>
            <person name="Op den Camp H."/>
            <person name="Overmann J."/>
            <person name="Amann R."/>
            <person name="Jetten M.S.M."/>
            <person name="Mascher T."/>
            <person name="Medema M.H."/>
            <person name="Devos D.P."/>
            <person name="Kaster A.-K."/>
            <person name="Ovreas L."/>
            <person name="Rohde M."/>
            <person name="Galperin M.Y."/>
            <person name="Jogler C."/>
        </authorList>
    </citation>
    <scope>NUCLEOTIDE SEQUENCE [LARGE SCALE GENOMIC DNA]</scope>
    <source>
        <strain evidence="6 7">Pr1d</strain>
    </source>
</reference>
<dbReference type="Gene3D" id="3.30.1490.40">
    <property type="match status" value="1"/>
</dbReference>
<dbReference type="InterPro" id="IPR035445">
    <property type="entry name" value="GYF-like_dom_sf"/>
</dbReference>
<dbReference type="EMBL" id="CP042913">
    <property type="protein sequence ID" value="QEG34216.1"/>
    <property type="molecule type" value="Genomic_DNA"/>
</dbReference>
<keyword evidence="2" id="KW-0547">Nucleotide-binding</keyword>
<proteinExistence type="inferred from homology"/>
<keyword evidence="3" id="KW-0067">ATP-binding</keyword>
<dbReference type="Gene3D" id="3.30.450.90">
    <property type="match status" value="1"/>
</dbReference>
<dbReference type="GO" id="GO:0016887">
    <property type="term" value="F:ATP hydrolysis activity"/>
    <property type="evidence" value="ECO:0007669"/>
    <property type="project" value="TreeGrafter"/>
</dbReference>
<dbReference type="InterPro" id="IPR001482">
    <property type="entry name" value="T2SS/T4SS_dom"/>
</dbReference>
<dbReference type="SUPFAM" id="SSF52540">
    <property type="entry name" value="P-loop containing nucleoside triphosphate hydrolases"/>
    <property type="match status" value="1"/>
</dbReference>
<dbReference type="Proteomes" id="UP000323917">
    <property type="component" value="Chromosome"/>
</dbReference>